<evidence type="ECO:0008006" key="4">
    <source>
        <dbReference type="Google" id="ProtNLM"/>
    </source>
</evidence>
<sequence>MRPPTSGHPGNRIPCSSHEAQSYAKNKLRSNRSAVLGNSTLSVEDVENAVFDL</sequence>
<evidence type="ECO:0000313" key="2">
    <source>
        <dbReference type="EMBL" id="KAK2109434.1"/>
    </source>
</evidence>
<evidence type="ECO:0000256" key="1">
    <source>
        <dbReference type="SAM" id="MobiDB-lite"/>
    </source>
</evidence>
<dbReference type="EMBL" id="JASSZA010000005">
    <property type="protein sequence ID" value="KAK2109434.1"/>
    <property type="molecule type" value="Genomic_DNA"/>
</dbReference>
<reference evidence="2 3" key="1">
    <citation type="submission" date="2023-05" db="EMBL/GenBank/DDBJ databases">
        <title>B98-5 Cell Line De Novo Hybrid Assembly: An Optical Mapping Approach.</title>
        <authorList>
            <person name="Kananen K."/>
            <person name="Auerbach J.A."/>
            <person name="Kautto E."/>
            <person name="Blachly J.S."/>
        </authorList>
    </citation>
    <scope>NUCLEOTIDE SEQUENCE [LARGE SCALE GENOMIC DNA]</scope>
    <source>
        <strain evidence="2">B95-8</strain>
        <tissue evidence="2">Cell line</tissue>
    </source>
</reference>
<organism evidence="2 3">
    <name type="scientific">Saguinus oedipus</name>
    <name type="common">Cotton-top tamarin</name>
    <name type="synonym">Oedipomidas oedipus</name>
    <dbReference type="NCBI Taxonomy" id="9490"/>
    <lineage>
        <taxon>Eukaryota</taxon>
        <taxon>Metazoa</taxon>
        <taxon>Chordata</taxon>
        <taxon>Craniata</taxon>
        <taxon>Vertebrata</taxon>
        <taxon>Euteleostomi</taxon>
        <taxon>Mammalia</taxon>
        <taxon>Eutheria</taxon>
        <taxon>Euarchontoglires</taxon>
        <taxon>Primates</taxon>
        <taxon>Haplorrhini</taxon>
        <taxon>Platyrrhini</taxon>
        <taxon>Cebidae</taxon>
        <taxon>Callitrichinae</taxon>
        <taxon>Saguinus</taxon>
    </lineage>
</organism>
<accession>A0ABQ9VKM1</accession>
<dbReference type="Proteomes" id="UP001266305">
    <property type="component" value="Unassembled WGS sequence"/>
</dbReference>
<name>A0ABQ9VKM1_SAGOE</name>
<keyword evidence="3" id="KW-1185">Reference proteome</keyword>
<comment type="caution">
    <text evidence="2">The sequence shown here is derived from an EMBL/GenBank/DDBJ whole genome shotgun (WGS) entry which is preliminary data.</text>
</comment>
<evidence type="ECO:0000313" key="3">
    <source>
        <dbReference type="Proteomes" id="UP001266305"/>
    </source>
</evidence>
<protein>
    <recommendedName>
        <fullName evidence="4">FLJ21616</fullName>
    </recommendedName>
</protein>
<proteinExistence type="predicted"/>
<gene>
    <name evidence="2" type="ORF">P7K49_009180</name>
</gene>
<feature type="region of interest" description="Disordered" evidence="1">
    <location>
        <begin position="1"/>
        <end position="26"/>
    </location>
</feature>